<feature type="disulfide bond" evidence="6">
    <location>
        <begin position="145"/>
        <end position="168"/>
    </location>
</feature>
<organism evidence="8 9">
    <name type="scientific">Aphidius gifuensis</name>
    <name type="common">Parasitoid wasp</name>
    <dbReference type="NCBI Taxonomy" id="684658"/>
    <lineage>
        <taxon>Eukaryota</taxon>
        <taxon>Metazoa</taxon>
        <taxon>Ecdysozoa</taxon>
        <taxon>Arthropoda</taxon>
        <taxon>Hexapoda</taxon>
        <taxon>Insecta</taxon>
        <taxon>Pterygota</taxon>
        <taxon>Neoptera</taxon>
        <taxon>Endopterygota</taxon>
        <taxon>Hymenoptera</taxon>
        <taxon>Apocrita</taxon>
        <taxon>Ichneumonoidea</taxon>
        <taxon>Braconidae</taxon>
        <taxon>Aphidiinae</taxon>
        <taxon>Aphidius</taxon>
    </lineage>
</organism>
<dbReference type="SUPFAM" id="SSF48652">
    <property type="entry name" value="Tetraspanin"/>
    <property type="match status" value="1"/>
</dbReference>
<dbReference type="Proteomes" id="UP000639338">
    <property type="component" value="Unassembled WGS sequence"/>
</dbReference>
<keyword evidence="9" id="KW-1185">Reference proteome</keyword>
<keyword evidence="5 7" id="KW-0472">Membrane</keyword>
<accession>A0A834XQD3</accession>
<evidence type="ECO:0000256" key="4">
    <source>
        <dbReference type="ARBA" id="ARBA00022989"/>
    </source>
</evidence>
<protein>
    <recommendedName>
        <fullName evidence="7">Tetraspanin</fullName>
    </recommendedName>
</protein>
<proteinExistence type="inferred from homology"/>
<evidence type="ECO:0000256" key="3">
    <source>
        <dbReference type="ARBA" id="ARBA00022692"/>
    </source>
</evidence>
<dbReference type="Pfam" id="PF00335">
    <property type="entry name" value="Tetraspanin"/>
    <property type="match status" value="1"/>
</dbReference>
<dbReference type="Gene3D" id="1.10.1450.10">
    <property type="entry name" value="Tetraspanin"/>
    <property type="match status" value="1"/>
</dbReference>
<dbReference type="EMBL" id="JACMRX010000005">
    <property type="protein sequence ID" value="KAF7988996.1"/>
    <property type="molecule type" value="Genomic_DNA"/>
</dbReference>
<comment type="subcellular location">
    <subcellularLocation>
        <location evidence="1 7">Membrane</location>
        <topology evidence="1 7">Multi-pass membrane protein</topology>
    </subcellularLocation>
</comment>
<feature type="transmembrane region" description="Helical" evidence="7">
    <location>
        <begin position="48"/>
        <end position="72"/>
    </location>
</feature>
<gene>
    <name evidence="8" type="ORF">HCN44_007306</name>
</gene>
<evidence type="ECO:0000313" key="9">
    <source>
        <dbReference type="Proteomes" id="UP000639338"/>
    </source>
</evidence>
<feature type="transmembrane region" description="Helical" evidence="7">
    <location>
        <begin position="79"/>
        <end position="106"/>
    </location>
</feature>
<evidence type="ECO:0000256" key="6">
    <source>
        <dbReference type="PIRSR" id="PIRSR002419-1"/>
    </source>
</evidence>
<dbReference type="PIRSF" id="PIRSF002419">
    <property type="entry name" value="Tetraspanin"/>
    <property type="match status" value="1"/>
</dbReference>
<evidence type="ECO:0000256" key="7">
    <source>
        <dbReference type="RuleBase" id="RU361218"/>
    </source>
</evidence>
<sequence length="235" mass="25481">MKSCGMSTIKYLLFGFNLVFSLSGLAVLIAGMIVLADVDEFSHFVEGSIFTTSFVLIIVGVIIFIVAFLGCFGAIKEHYILLIVFAGILAVIFVIEMTVGITAAVYKGDFSDVLKNGLKKSMKNYSNNEADKIAWDNVQIKLDCCGVEKADEWIGIGVLPGGQLPPSCCKEKSNIQCLLGDSTQRQNGCYTKLVDKIKGNANVIIYLGIIILFIAGIVLACSLAMAIKNDRKDEE</sequence>
<keyword evidence="3 7" id="KW-0812">Transmembrane</keyword>
<name>A0A834XQD3_APHGI</name>
<dbReference type="GO" id="GO:0005886">
    <property type="term" value="C:plasma membrane"/>
    <property type="evidence" value="ECO:0007669"/>
    <property type="project" value="TreeGrafter"/>
</dbReference>
<reference evidence="8 9" key="1">
    <citation type="submission" date="2020-08" db="EMBL/GenBank/DDBJ databases">
        <title>Aphidius gifuensis genome sequencing and assembly.</title>
        <authorList>
            <person name="Du Z."/>
        </authorList>
    </citation>
    <scope>NUCLEOTIDE SEQUENCE [LARGE SCALE GENOMIC DNA]</scope>
    <source>
        <strain evidence="8">YNYX2018</strain>
        <tissue evidence="8">Adults</tissue>
    </source>
</reference>
<dbReference type="OrthoDB" id="5982705at2759"/>
<keyword evidence="6" id="KW-1015">Disulfide bond</keyword>
<feature type="transmembrane region" description="Helical" evidence="7">
    <location>
        <begin position="12"/>
        <end position="36"/>
    </location>
</feature>
<dbReference type="AlphaFoldDB" id="A0A834XQD3"/>
<dbReference type="PANTHER" id="PTHR19282:SF273">
    <property type="entry name" value="TETRASPANIN"/>
    <property type="match status" value="1"/>
</dbReference>
<dbReference type="PRINTS" id="PR00259">
    <property type="entry name" value="TMFOUR"/>
</dbReference>
<comment type="caution">
    <text evidence="8">The sequence shown here is derived from an EMBL/GenBank/DDBJ whole genome shotgun (WGS) entry which is preliminary data.</text>
</comment>
<keyword evidence="4 7" id="KW-1133">Transmembrane helix</keyword>
<evidence type="ECO:0000256" key="1">
    <source>
        <dbReference type="ARBA" id="ARBA00004141"/>
    </source>
</evidence>
<dbReference type="CDD" id="cd03127">
    <property type="entry name" value="tetraspanin_LEL"/>
    <property type="match status" value="1"/>
</dbReference>
<dbReference type="InterPro" id="IPR008952">
    <property type="entry name" value="Tetraspanin_EC2_sf"/>
</dbReference>
<feature type="transmembrane region" description="Helical" evidence="7">
    <location>
        <begin position="203"/>
        <end position="227"/>
    </location>
</feature>
<comment type="similarity">
    <text evidence="2 7">Belongs to the tetraspanin (TM4SF) family.</text>
</comment>
<evidence type="ECO:0000256" key="2">
    <source>
        <dbReference type="ARBA" id="ARBA00006840"/>
    </source>
</evidence>
<dbReference type="InterPro" id="IPR018499">
    <property type="entry name" value="Tetraspanin/Peripherin"/>
</dbReference>
<evidence type="ECO:0000256" key="5">
    <source>
        <dbReference type="ARBA" id="ARBA00023136"/>
    </source>
</evidence>
<evidence type="ECO:0000313" key="8">
    <source>
        <dbReference type="EMBL" id="KAF7988996.1"/>
    </source>
</evidence>
<dbReference type="InterPro" id="IPR000301">
    <property type="entry name" value="Tetraspanin_animals"/>
</dbReference>
<dbReference type="PANTHER" id="PTHR19282">
    <property type="entry name" value="TETRASPANIN"/>
    <property type="match status" value="1"/>
</dbReference>